<dbReference type="Pfam" id="PF00498">
    <property type="entry name" value="FHA"/>
    <property type="match status" value="1"/>
</dbReference>
<dbReference type="PATRIC" id="fig|446465.5.peg.2137"/>
<feature type="compositionally biased region" description="Low complexity" evidence="2">
    <location>
        <begin position="689"/>
        <end position="698"/>
    </location>
</feature>
<dbReference type="CDD" id="cd00060">
    <property type="entry name" value="FHA"/>
    <property type="match status" value="1"/>
</dbReference>
<protein>
    <submittedName>
        <fullName evidence="4">FHA domain-containing protein</fullName>
    </submittedName>
</protein>
<dbReference type="InterPro" id="IPR000253">
    <property type="entry name" value="FHA_dom"/>
</dbReference>
<feature type="compositionally biased region" description="Basic and acidic residues" evidence="2">
    <location>
        <begin position="514"/>
        <end position="525"/>
    </location>
</feature>
<proteinExistence type="predicted"/>
<feature type="compositionally biased region" description="Polar residues" evidence="2">
    <location>
        <begin position="357"/>
        <end position="372"/>
    </location>
</feature>
<keyword evidence="1" id="KW-0597">Phosphoprotein</keyword>
<feature type="compositionally biased region" description="Low complexity" evidence="2">
    <location>
        <begin position="725"/>
        <end position="735"/>
    </location>
</feature>
<feature type="domain" description="FHA" evidence="3">
    <location>
        <begin position="794"/>
        <end position="855"/>
    </location>
</feature>
<dbReference type="HOGENOM" id="CLU_324844_0_0_11"/>
<feature type="region of interest" description="Disordered" evidence="2">
    <location>
        <begin position="185"/>
        <end position="735"/>
    </location>
</feature>
<dbReference type="STRING" id="446465.Bfae_21550"/>
<feature type="compositionally biased region" description="Basic and acidic residues" evidence="2">
    <location>
        <begin position="186"/>
        <end position="196"/>
    </location>
</feature>
<evidence type="ECO:0000256" key="1">
    <source>
        <dbReference type="ARBA" id="ARBA00022553"/>
    </source>
</evidence>
<feature type="compositionally biased region" description="Low complexity" evidence="2">
    <location>
        <begin position="475"/>
        <end position="485"/>
    </location>
</feature>
<feature type="compositionally biased region" description="Low complexity" evidence="2">
    <location>
        <begin position="210"/>
        <end position="226"/>
    </location>
</feature>
<reference evidence="4 5" key="1">
    <citation type="journal article" date="2009" name="Stand. Genomic Sci.">
        <title>Complete genome sequence of Brachybacterium faecium type strain (Schefferle 6-10).</title>
        <authorList>
            <person name="Lapidus A."/>
            <person name="Pukall R."/>
            <person name="Labuttii K."/>
            <person name="Copeland A."/>
            <person name="Del Rio T.G."/>
            <person name="Nolan M."/>
            <person name="Chen F."/>
            <person name="Lucas S."/>
            <person name="Tice H."/>
            <person name="Cheng J.F."/>
            <person name="Bruce D."/>
            <person name="Goodwin L."/>
            <person name="Pitluck S."/>
            <person name="Rohde M."/>
            <person name="Goker M."/>
            <person name="Pati A."/>
            <person name="Ivanova N."/>
            <person name="Mavrommatis K."/>
            <person name="Chen A."/>
            <person name="Palaniappan K."/>
            <person name="D'haeseleer P."/>
            <person name="Chain P."/>
            <person name="Bristow J."/>
            <person name="Eisen J.A."/>
            <person name="Markowitz V."/>
            <person name="Hugenholtz P."/>
            <person name="Kyrpides N.C."/>
            <person name="Klenk H.P."/>
        </authorList>
    </citation>
    <scope>NUCLEOTIDE SEQUENCE [LARGE SCALE GENOMIC DNA]</scope>
    <source>
        <strain evidence="5">ATCC 43885 / DSM 4810 / JCM 11609 / LMG 19847 / NBRC 14762 / NCIMB 9860 / 6-10</strain>
    </source>
</reference>
<feature type="compositionally biased region" description="Pro residues" evidence="2">
    <location>
        <begin position="388"/>
        <end position="399"/>
    </location>
</feature>
<feature type="compositionally biased region" description="Low complexity" evidence="2">
    <location>
        <begin position="400"/>
        <end position="431"/>
    </location>
</feature>
<dbReference type="SUPFAM" id="SSF49879">
    <property type="entry name" value="SMAD/FHA domain"/>
    <property type="match status" value="1"/>
</dbReference>
<organism evidence="4 5">
    <name type="scientific">Brachybacterium faecium (strain ATCC 43885 / DSM 4810 / JCM 11609 / LMG 19847 / NBRC 14762 / NCIMB 9860 / 6-10)</name>
    <dbReference type="NCBI Taxonomy" id="446465"/>
    <lineage>
        <taxon>Bacteria</taxon>
        <taxon>Bacillati</taxon>
        <taxon>Actinomycetota</taxon>
        <taxon>Actinomycetes</taxon>
        <taxon>Micrococcales</taxon>
        <taxon>Dermabacteraceae</taxon>
        <taxon>Brachybacterium</taxon>
    </lineage>
</organism>
<name>C7MEF2_BRAFD</name>
<dbReference type="eggNOG" id="COG1716">
    <property type="taxonomic scope" value="Bacteria"/>
</dbReference>
<evidence type="ECO:0000256" key="2">
    <source>
        <dbReference type="SAM" id="MobiDB-lite"/>
    </source>
</evidence>
<accession>C7MEF2</accession>
<feature type="compositionally biased region" description="Low complexity" evidence="2">
    <location>
        <begin position="237"/>
        <end position="253"/>
    </location>
</feature>
<feature type="compositionally biased region" description="Pro residues" evidence="2">
    <location>
        <begin position="704"/>
        <end position="716"/>
    </location>
</feature>
<dbReference type="InterPro" id="IPR008984">
    <property type="entry name" value="SMAD_FHA_dom_sf"/>
</dbReference>
<keyword evidence="5" id="KW-1185">Reference proteome</keyword>
<feature type="compositionally biased region" description="Low complexity" evidence="2">
    <location>
        <begin position="326"/>
        <end position="336"/>
    </location>
</feature>
<dbReference type="Proteomes" id="UP000001919">
    <property type="component" value="Chromosome"/>
</dbReference>
<evidence type="ECO:0000313" key="4">
    <source>
        <dbReference type="EMBL" id="ACU85959.1"/>
    </source>
</evidence>
<dbReference type="KEGG" id="bfa:Bfae_21550"/>
<dbReference type="AlphaFoldDB" id="C7MEF2"/>
<sequence>MSAEKDDGAEKSEEATELLGTGTWIRQGPATLVLRENAWVVLVPGLRKQVTEAAWTVLGDKPAPEDFLDRLVEAGQLGSADKLTAILFGFHDGADAVFGVKGTTPIAVYTADGSQQIAGTEEEPFVLTTLHGVRRVAFGDLPAEESIGAPRLSAGIVPVRGFVHVTMDPAALADADRAALAEQIEADGRSIEDPEAKKRRAARPAPAPKPASSSAAPSKLTPALATRKSGEMPPSLSRGGARSSASSRGAAAAPEPTGPNRFADLFGDSAPAAKSTEGRSTAPPAEPSTPPAPAPVEPAAPAPSSSADAPDPEPSPADAPAPAPSPSASSTAAVPAPAVPTPAAPSTAAAPSGAGEQESTSAGKRPLVSTSLFDRRRRSAPKVANPAPTEPAPTEPAPTAPVAETAAPATAAAPTSPAAPAAPTTPSVSVPTPEPPPEEELESPVTRIEPVDDDLLSPETQIAPIDEDDEQESDPAAAPRRAPAAPRRRASAPPVSELENTGAYDDLFGKTVFRRIEDAAVRRTEEDAEEQGEPEHASTSTTDHPGQEAPAPRAATGTVPSAETVAEPEPEESSAPSEFIDWVPGVGRTAPEIAQTAARRGSAPRPAESAYPQVHMAERPPAPNTGSRPAPVRPATPNGQAGPLPQHGAPMMSGAAGQHVGYSAQAPSAPPQPHRPMDPGAAGAQVGYPGPHGAHPPHSGGPPHGAPPQAGPPARPLSPHHGQHPAPSTAGPGTPGALALPGLVCGNGHANSPERAVCRVCHAPLQGPTRTVARPPLGTIWTSYGERVVLDRTAILGRRPRASRVSAQDVPQLITVPSPQQDISRSHLELRLEGWHVVAIDLGTTNGTTLHRAGFDPARLRAREGVVLRDGDALDLGDGVHLRYGEKA</sequence>
<evidence type="ECO:0000313" key="5">
    <source>
        <dbReference type="Proteomes" id="UP000001919"/>
    </source>
</evidence>
<dbReference type="Gene3D" id="2.60.200.20">
    <property type="match status" value="1"/>
</dbReference>
<evidence type="ECO:0000259" key="3">
    <source>
        <dbReference type="PROSITE" id="PS50006"/>
    </source>
</evidence>
<dbReference type="PROSITE" id="PS50006">
    <property type="entry name" value="FHA_DOMAIN"/>
    <property type="match status" value="1"/>
</dbReference>
<feature type="compositionally biased region" description="Pro residues" evidence="2">
    <location>
        <begin position="284"/>
        <end position="301"/>
    </location>
</feature>
<dbReference type="OrthoDB" id="5485098at2"/>
<feature type="compositionally biased region" description="Pro residues" evidence="2">
    <location>
        <begin position="312"/>
        <end position="325"/>
    </location>
</feature>
<dbReference type="EMBL" id="CP001643">
    <property type="protein sequence ID" value="ACU85959.1"/>
    <property type="molecule type" value="Genomic_DNA"/>
</dbReference>
<gene>
    <name evidence="4" type="ordered locus">Bfae_21550</name>
</gene>